<reference evidence="1" key="1">
    <citation type="journal article" date="2020" name="mSystems">
        <title>Genome- and Community-Level Interaction Insights into Carbon Utilization and Element Cycling Functions of Hydrothermarchaeota in Hydrothermal Sediment.</title>
        <authorList>
            <person name="Zhou Z."/>
            <person name="Liu Y."/>
            <person name="Xu W."/>
            <person name="Pan J."/>
            <person name="Luo Z.H."/>
            <person name="Li M."/>
        </authorList>
    </citation>
    <scope>NUCLEOTIDE SEQUENCE [LARGE SCALE GENOMIC DNA]</scope>
    <source>
        <strain evidence="1">SpSt-123</strain>
    </source>
</reference>
<dbReference type="EMBL" id="DSDY01000121">
    <property type="protein sequence ID" value="HDS10723.1"/>
    <property type="molecule type" value="Genomic_DNA"/>
</dbReference>
<gene>
    <name evidence="1" type="ORF">ENO04_03805</name>
</gene>
<evidence type="ECO:0000313" key="1">
    <source>
        <dbReference type="EMBL" id="HDS10723.1"/>
    </source>
</evidence>
<dbReference type="AlphaFoldDB" id="A0A7C1E5N2"/>
<organism evidence="1">
    <name type="scientific">Fervidicoccus fontis</name>
    <dbReference type="NCBI Taxonomy" id="683846"/>
    <lineage>
        <taxon>Archaea</taxon>
        <taxon>Thermoproteota</taxon>
        <taxon>Thermoprotei</taxon>
        <taxon>Fervidicoccales</taxon>
        <taxon>Fervidicoccaceae</taxon>
        <taxon>Fervidicoccus</taxon>
    </lineage>
</organism>
<evidence type="ECO:0008006" key="2">
    <source>
        <dbReference type="Google" id="ProtNLM"/>
    </source>
</evidence>
<comment type="caution">
    <text evidence="1">The sequence shown here is derived from an EMBL/GenBank/DDBJ whole genome shotgun (WGS) entry which is preliminary data.</text>
</comment>
<protein>
    <recommendedName>
        <fullName evidence="2">Lipoate--protein ligase</fullName>
    </recommendedName>
</protein>
<proteinExistence type="predicted"/>
<name>A0A7C1E5N2_9CREN</name>
<dbReference type="Gene3D" id="3.30.390.50">
    <property type="entry name" value="CO dehydrogenase flavoprotein, C-terminal domain"/>
    <property type="match status" value="1"/>
</dbReference>
<accession>A0A7C1E5N2</accession>
<sequence>MKVVVGEVKAQKGVIRTKIVCMNKEWRIEFTGDFMVYPEEIVFQLEEELGGSPKALDYYILKIQTILSKAELFGCTVDDFVTSFQKAFSEASRVCLEY</sequence>